<name>A0AAN1XSF7_UNVUL</name>
<accession>A0AAN1XSF7</accession>
<protein>
    <recommendedName>
        <fullName evidence="2">Helix-hairpin-helix DNA-binding motif class 1 domain-containing protein</fullName>
    </recommendedName>
</protein>
<dbReference type="GO" id="GO:0003677">
    <property type="term" value="F:DNA binding"/>
    <property type="evidence" value="ECO:0007669"/>
    <property type="project" value="InterPro"/>
</dbReference>
<dbReference type="GO" id="GO:0006281">
    <property type="term" value="P:DNA repair"/>
    <property type="evidence" value="ECO:0007669"/>
    <property type="project" value="InterPro"/>
</dbReference>
<dbReference type="InterPro" id="IPR019554">
    <property type="entry name" value="Soluble_ligand-bd"/>
</dbReference>
<dbReference type="Gene3D" id="3.10.560.10">
    <property type="entry name" value="Outer membrane lipoprotein wza domain like"/>
    <property type="match status" value="1"/>
</dbReference>
<evidence type="ECO:0000256" key="1">
    <source>
        <dbReference type="SAM" id="MobiDB-lite"/>
    </source>
</evidence>
<dbReference type="InterPro" id="IPR010994">
    <property type="entry name" value="RuvA_2-like"/>
</dbReference>
<organism evidence="3 4">
    <name type="scientific">Vulcanimicrobium alpinum</name>
    <dbReference type="NCBI Taxonomy" id="3016050"/>
    <lineage>
        <taxon>Bacteria</taxon>
        <taxon>Bacillati</taxon>
        <taxon>Vulcanimicrobiota</taxon>
        <taxon>Vulcanimicrobiia</taxon>
        <taxon>Vulcanimicrobiales</taxon>
        <taxon>Vulcanimicrobiaceae</taxon>
        <taxon>Vulcanimicrobium</taxon>
    </lineage>
</organism>
<evidence type="ECO:0000313" key="3">
    <source>
        <dbReference type="EMBL" id="BDE04998.1"/>
    </source>
</evidence>
<dbReference type="GO" id="GO:0015628">
    <property type="term" value="P:protein secretion by the type II secretion system"/>
    <property type="evidence" value="ECO:0007669"/>
    <property type="project" value="TreeGrafter"/>
</dbReference>
<dbReference type="Pfam" id="PF12836">
    <property type="entry name" value="HHH_3"/>
    <property type="match status" value="1"/>
</dbReference>
<sequence length="230" mass="23561">MVLIVAVAAAGGAALVFFRPAPPAIPGEPARTGWSFPASPPPRTPSRARAPERALVYVAGEVMHPGVYAVSGDARVRDAVALAGGLRPQADPVSVNFAAHLQDGDEVVVTAEGGAAPATATHHRRAGHRKRHGKHRHHRLDARTLPDGASSSVSDGASPNLSDAPSAPVDLNAASAAQLAAIPGLGPRLAERIVAFRDANGPFDSLDELLDVAGVTEARLDAIAAAARVR</sequence>
<evidence type="ECO:0000259" key="2">
    <source>
        <dbReference type="SMART" id="SM00278"/>
    </source>
</evidence>
<proteinExistence type="predicted"/>
<evidence type="ECO:0000313" key="4">
    <source>
        <dbReference type="Proteomes" id="UP001317532"/>
    </source>
</evidence>
<gene>
    <name evidence="3" type="ORF">WPS_02740</name>
</gene>
<feature type="domain" description="Helix-hairpin-helix DNA-binding motif class 1" evidence="2">
    <location>
        <begin position="207"/>
        <end position="226"/>
    </location>
</feature>
<dbReference type="Pfam" id="PF10531">
    <property type="entry name" value="SLBB"/>
    <property type="match status" value="1"/>
</dbReference>
<dbReference type="PANTHER" id="PTHR21180">
    <property type="entry name" value="ENDONUCLEASE/EXONUCLEASE/PHOSPHATASE FAMILY DOMAIN-CONTAINING PROTEIN 1"/>
    <property type="match status" value="1"/>
</dbReference>
<dbReference type="GO" id="GO:0015627">
    <property type="term" value="C:type II protein secretion system complex"/>
    <property type="evidence" value="ECO:0007669"/>
    <property type="project" value="TreeGrafter"/>
</dbReference>
<dbReference type="Gene3D" id="1.10.150.320">
    <property type="entry name" value="Photosystem II 12 kDa extrinsic protein"/>
    <property type="match status" value="1"/>
</dbReference>
<dbReference type="EMBL" id="AP025523">
    <property type="protein sequence ID" value="BDE04998.1"/>
    <property type="molecule type" value="Genomic_DNA"/>
</dbReference>
<dbReference type="InterPro" id="IPR051675">
    <property type="entry name" value="Endo/Exo/Phosphatase_dom_1"/>
</dbReference>
<keyword evidence="4" id="KW-1185">Reference proteome</keyword>
<dbReference type="SUPFAM" id="SSF47781">
    <property type="entry name" value="RuvA domain 2-like"/>
    <property type="match status" value="1"/>
</dbReference>
<dbReference type="AlphaFoldDB" id="A0AAN1XSF7"/>
<dbReference type="InterPro" id="IPR003583">
    <property type="entry name" value="Hlx-hairpin-Hlx_DNA-bd_motif"/>
</dbReference>
<dbReference type="SMART" id="SM00278">
    <property type="entry name" value="HhH1"/>
    <property type="match status" value="2"/>
</dbReference>
<feature type="compositionally biased region" description="Low complexity" evidence="1">
    <location>
        <begin position="146"/>
        <end position="159"/>
    </location>
</feature>
<reference evidence="3 4" key="1">
    <citation type="journal article" date="2022" name="ISME Commun">
        <title>Vulcanimicrobium alpinus gen. nov. sp. nov., the first cultivated representative of the candidate phylum 'Eremiobacterota', is a metabolically versatile aerobic anoxygenic phototroph.</title>
        <authorList>
            <person name="Yabe S."/>
            <person name="Muto K."/>
            <person name="Abe K."/>
            <person name="Yokota A."/>
            <person name="Staudigel H."/>
            <person name="Tebo B.M."/>
        </authorList>
    </citation>
    <scope>NUCLEOTIDE SEQUENCE [LARGE SCALE GENOMIC DNA]</scope>
    <source>
        <strain evidence="3 4">WC8-2</strain>
    </source>
</reference>
<feature type="region of interest" description="Disordered" evidence="1">
    <location>
        <begin position="116"/>
        <end position="166"/>
    </location>
</feature>
<feature type="domain" description="Helix-hairpin-helix DNA-binding motif class 1" evidence="2">
    <location>
        <begin position="177"/>
        <end position="196"/>
    </location>
</feature>
<dbReference type="Proteomes" id="UP001317532">
    <property type="component" value="Chromosome"/>
</dbReference>
<dbReference type="PANTHER" id="PTHR21180:SF32">
    <property type="entry name" value="ENDONUCLEASE_EXONUCLEASE_PHOSPHATASE FAMILY DOMAIN-CONTAINING PROTEIN 1"/>
    <property type="match status" value="1"/>
</dbReference>
<dbReference type="RefSeq" id="WP_317997585.1">
    <property type="nucleotide sequence ID" value="NZ_AP025523.1"/>
</dbReference>
<feature type="compositionally biased region" description="Basic residues" evidence="1">
    <location>
        <begin position="121"/>
        <end position="140"/>
    </location>
</feature>
<dbReference type="KEGG" id="vab:WPS_02740"/>